<dbReference type="Proteomes" id="UP000027361">
    <property type="component" value="Unassembled WGS sequence"/>
</dbReference>
<organism evidence="1 2">
    <name type="scientific">Tilletiaria anomala (strain ATCC 24038 / CBS 436.72 / UBC 951)</name>
    <dbReference type="NCBI Taxonomy" id="1037660"/>
    <lineage>
        <taxon>Eukaryota</taxon>
        <taxon>Fungi</taxon>
        <taxon>Dikarya</taxon>
        <taxon>Basidiomycota</taxon>
        <taxon>Ustilaginomycotina</taxon>
        <taxon>Exobasidiomycetes</taxon>
        <taxon>Georgefischeriales</taxon>
        <taxon>Tilletiariaceae</taxon>
        <taxon>Tilletiaria</taxon>
    </lineage>
</organism>
<dbReference type="GeneID" id="25263669"/>
<comment type="caution">
    <text evidence="1">The sequence shown here is derived from an EMBL/GenBank/DDBJ whole genome shotgun (WGS) entry which is preliminary data.</text>
</comment>
<keyword evidence="2" id="KW-1185">Reference proteome</keyword>
<proteinExistence type="predicted"/>
<dbReference type="EMBL" id="JMSN01000006">
    <property type="protein sequence ID" value="KDN52830.1"/>
    <property type="molecule type" value="Genomic_DNA"/>
</dbReference>
<accession>A0A066WQF0</accession>
<sequence>MAVLGWERQTVSAAHRLWCSLRSAVIQLAAPALDPRVARDISMCGGDGRDVQAWWSGE</sequence>
<gene>
    <name evidence="1" type="ORF">K437DRAFT_253766</name>
</gene>
<dbReference type="AlphaFoldDB" id="A0A066WQF0"/>
<dbReference type="RefSeq" id="XP_013245669.1">
    <property type="nucleotide sequence ID" value="XM_013390215.1"/>
</dbReference>
<evidence type="ECO:0000313" key="2">
    <source>
        <dbReference type="Proteomes" id="UP000027361"/>
    </source>
</evidence>
<evidence type="ECO:0000313" key="1">
    <source>
        <dbReference type="EMBL" id="KDN52830.1"/>
    </source>
</evidence>
<name>A0A066WQF0_TILAU</name>
<protein>
    <submittedName>
        <fullName evidence="1">Uncharacterized protein</fullName>
    </submittedName>
</protein>
<dbReference type="HOGENOM" id="CLU_2980750_0_0_1"/>
<reference evidence="1 2" key="1">
    <citation type="submission" date="2014-05" db="EMBL/GenBank/DDBJ databases">
        <title>Draft genome sequence of a rare smut relative, Tilletiaria anomala UBC 951.</title>
        <authorList>
            <consortium name="DOE Joint Genome Institute"/>
            <person name="Toome M."/>
            <person name="Kuo A."/>
            <person name="Henrissat B."/>
            <person name="Lipzen A."/>
            <person name="Tritt A."/>
            <person name="Yoshinaga Y."/>
            <person name="Zane M."/>
            <person name="Barry K."/>
            <person name="Grigoriev I.V."/>
            <person name="Spatafora J.W."/>
            <person name="Aimea M.C."/>
        </authorList>
    </citation>
    <scope>NUCLEOTIDE SEQUENCE [LARGE SCALE GENOMIC DNA]</scope>
    <source>
        <strain evidence="1 2">UBC 951</strain>
    </source>
</reference>
<dbReference type="InParanoid" id="A0A066WQF0"/>